<feature type="domain" description="Glycosyltransferase 2-like" evidence="2">
    <location>
        <begin position="5"/>
        <end position="103"/>
    </location>
</feature>
<dbReference type="PANTHER" id="PTHR43685">
    <property type="entry name" value="GLYCOSYLTRANSFERASE"/>
    <property type="match status" value="1"/>
</dbReference>
<keyword evidence="4" id="KW-1185">Reference proteome</keyword>
<feature type="transmembrane region" description="Helical" evidence="1">
    <location>
        <begin position="270"/>
        <end position="288"/>
    </location>
</feature>
<dbReference type="EMBL" id="LVJE01000038">
    <property type="protein sequence ID" value="OAB25986.1"/>
    <property type="molecule type" value="Genomic_DNA"/>
</dbReference>
<name>A0A167V197_9FLAO</name>
<dbReference type="SUPFAM" id="SSF53448">
    <property type="entry name" value="Nucleotide-diphospho-sugar transferases"/>
    <property type="match status" value="1"/>
</dbReference>
<dbReference type="AlphaFoldDB" id="A0A167V197"/>
<evidence type="ECO:0000259" key="2">
    <source>
        <dbReference type="Pfam" id="PF00535"/>
    </source>
</evidence>
<dbReference type="InterPro" id="IPR050834">
    <property type="entry name" value="Glycosyltransf_2"/>
</dbReference>
<organism evidence="3 4">
    <name type="scientific">Flavobacterium fryxellicola</name>
    <dbReference type="NCBI Taxonomy" id="249352"/>
    <lineage>
        <taxon>Bacteria</taxon>
        <taxon>Pseudomonadati</taxon>
        <taxon>Bacteroidota</taxon>
        <taxon>Flavobacteriia</taxon>
        <taxon>Flavobacteriales</taxon>
        <taxon>Flavobacteriaceae</taxon>
        <taxon>Flavobacterium</taxon>
    </lineage>
</organism>
<dbReference type="Gene3D" id="3.90.550.10">
    <property type="entry name" value="Spore Coat Polysaccharide Biosynthesis Protein SpsA, Chain A"/>
    <property type="match status" value="1"/>
</dbReference>
<dbReference type="InterPro" id="IPR029044">
    <property type="entry name" value="Nucleotide-diphossugar_trans"/>
</dbReference>
<evidence type="ECO:0000313" key="3">
    <source>
        <dbReference type="EMBL" id="OAB25986.1"/>
    </source>
</evidence>
<accession>A0A167V197</accession>
<keyword evidence="1" id="KW-0812">Transmembrane</keyword>
<sequence length="291" mass="33355">MKSLTVFTTSYNRAYLLPQLYASLCKQTIQDFIWLIVDDGSTDTTKSLVASWQQEQILQIQYIYQENQGMHGGHNTAYQNIVTQFNVCIDSDDFMPDDAVALILVNCKNLDDNFAGIVGLDANKQGKLIGTIIPEHLSAVKLNELYSVHQVRGDKKIVYKTAIVKKYPSYPLYENERFVPLDYLYLLIDQDYDLKPVNAVFCIVEYQEDGSSMNMYKQYRKHPNGFAFSRISRIKYGKTFKERFKNAIHLVSSAVFAKNLSWLLKSDKPILIITAIPLGVALNLYIRFKSL</sequence>
<comment type="caution">
    <text evidence="3">The sequence shown here is derived from an EMBL/GenBank/DDBJ whole genome shotgun (WGS) entry which is preliminary data.</text>
</comment>
<gene>
    <name evidence="3" type="ORF">FBFR_13825</name>
</gene>
<proteinExistence type="predicted"/>
<dbReference type="CDD" id="cd00761">
    <property type="entry name" value="Glyco_tranf_GTA_type"/>
    <property type="match status" value="1"/>
</dbReference>
<dbReference type="Pfam" id="PF00535">
    <property type="entry name" value="Glycos_transf_2"/>
    <property type="match status" value="1"/>
</dbReference>
<dbReference type="PANTHER" id="PTHR43685:SF11">
    <property type="entry name" value="GLYCOSYLTRANSFERASE TAGX-RELATED"/>
    <property type="match status" value="1"/>
</dbReference>
<protein>
    <submittedName>
        <fullName evidence="3">Glycosyltransferase</fullName>
    </submittedName>
</protein>
<evidence type="ECO:0000256" key="1">
    <source>
        <dbReference type="SAM" id="Phobius"/>
    </source>
</evidence>
<dbReference type="OrthoDB" id="9810303at2"/>
<keyword evidence="1" id="KW-1133">Transmembrane helix</keyword>
<evidence type="ECO:0000313" key="4">
    <source>
        <dbReference type="Proteomes" id="UP000077164"/>
    </source>
</evidence>
<keyword evidence="1" id="KW-0472">Membrane</keyword>
<dbReference type="STRING" id="249352.SAMN05444395_10569"/>
<dbReference type="GO" id="GO:0016740">
    <property type="term" value="F:transferase activity"/>
    <property type="evidence" value="ECO:0007669"/>
    <property type="project" value="UniProtKB-KW"/>
</dbReference>
<reference evidence="3 4" key="1">
    <citation type="submission" date="2016-03" db="EMBL/GenBank/DDBJ databases">
        <title>Draft genome sequence of Flavobacterium fryxellicola DSM 16209.</title>
        <authorList>
            <person name="Shin S.-K."/>
            <person name="Yi H."/>
        </authorList>
    </citation>
    <scope>NUCLEOTIDE SEQUENCE [LARGE SCALE GENOMIC DNA]</scope>
    <source>
        <strain evidence="3 4">DSM 16209</strain>
    </source>
</reference>
<dbReference type="InterPro" id="IPR001173">
    <property type="entry name" value="Glyco_trans_2-like"/>
</dbReference>
<keyword evidence="3" id="KW-0808">Transferase</keyword>
<dbReference type="Proteomes" id="UP000077164">
    <property type="component" value="Unassembled WGS sequence"/>
</dbReference>
<dbReference type="RefSeq" id="WP_066082331.1">
    <property type="nucleotide sequence ID" value="NZ_FRDK01000005.1"/>
</dbReference>